<evidence type="ECO:0000256" key="1">
    <source>
        <dbReference type="ARBA" id="ARBA00005567"/>
    </source>
</evidence>
<dbReference type="InterPro" id="IPR014352">
    <property type="entry name" value="FERM/acyl-CoA-bd_prot_sf"/>
</dbReference>
<protein>
    <submittedName>
        <fullName evidence="4">Acyl-CoA binding protein</fullName>
    </submittedName>
</protein>
<dbReference type="OrthoDB" id="346910at2759"/>
<evidence type="ECO:0000313" key="4">
    <source>
        <dbReference type="EMBL" id="KAF2098874.1"/>
    </source>
</evidence>
<dbReference type="InterPro" id="IPR035984">
    <property type="entry name" value="Acyl-CoA-binding_sf"/>
</dbReference>
<dbReference type="PROSITE" id="PS51228">
    <property type="entry name" value="ACB_2"/>
    <property type="match status" value="1"/>
</dbReference>
<keyword evidence="2" id="KW-0446">Lipid-binding</keyword>
<feature type="domain" description="ACB" evidence="3">
    <location>
        <begin position="5"/>
        <end position="93"/>
    </location>
</feature>
<dbReference type="Gene3D" id="1.20.80.10">
    <property type="match status" value="1"/>
</dbReference>
<dbReference type="SUPFAM" id="SSF47027">
    <property type="entry name" value="Acyl-CoA binding protein"/>
    <property type="match status" value="1"/>
</dbReference>
<gene>
    <name evidence="4" type="ORF">NA57DRAFT_56512</name>
</gene>
<dbReference type="InterPro" id="IPR000582">
    <property type="entry name" value="Acyl-CoA-binding_protein"/>
</dbReference>
<organism evidence="4 5">
    <name type="scientific">Rhizodiscina lignyota</name>
    <dbReference type="NCBI Taxonomy" id="1504668"/>
    <lineage>
        <taxon>Eukaryota</taxon>
        <taxon>Fungi</taxon>
        <taxon>Dikarya</taxon>
        <taxon>Ascomycota</taxon>
        <taxon>Pezizomycotina</taxon>
        <taxon>Dothideomycetes</taxon>
        <taxon>Pleosporomycetidae</taxon>
        <taxon>Aulographales</taxon>
        <taxon>Rhizodiscinaceae</taxon>
        <taxon>Rhizodiscina</taxon>
    </lineage>
</organism>
<dbReference type="Proteomes" id="UP000799772">
    <property type="component" value="Unassembled WGS sequence"/>
</dbReference>
<accession>A0A9P4MAL9</accession>
<evidence type="ECO:0000313" key="5">
    <source>
        <dbReference type="Proteomes" id="UP000799772"/>
    </source>
</evidence>
<name>A0A9P4MAL9_9PEZI</name>
<comment type="caution">
    <text evidence="4">The sequence shown here is derived from an EMBL/GenBank/DDBJ whole genome shotgun (WGS) entry which is preliminary data.</text>
</comment>
<proteinExistence type="inferred from homology"/>
<evidence type="ECO:0000259" key="3">
    <source>
        <dbReference type="PROSITE" id="PS51228"/>
    </source>
</evidence>
<evidence type="ECO:0000256" key="2">
    <source>
        <dbReference type="ARBA" id="ARBA00023121"/>
    </source>
</evidence>
<dbReference type="EMBL" id="ML978126">
    <property type="protein sequence ID" value="KAF2098874.1"/>
    <property type="molecule type" value="Genomic_DNA"/>
</dbReference>
<dbReference type="Pfam" id="PF00887">
    <property type="entry name" value="ACBP"/>
    <property type="match status" value="1"/>
</dbReference>
<dbReference type="PANTHER" id="PTHR23310">
    <property type="entry name" value="ACYL-COA-BINDING PROTEIN, ACBP"/>
    <property type="match status" value="1"/>
</dbReference>
<sequence>MPDALYQNFLAAKDDSEKLSSEPSNDDKLKLYALYKIGKGDKIEDAKKPGMFDMQRKYMYNAWQEEVKAGTAKADAQKKYIEKVNELATKLNYQTNYTPKHK</sequence>
<dbReference type="PANTHER" id="PTHR23310:SF62">
    <property type="entry name" value="ACYL-COA BINDING PROTEIN 1, ISOFORM A"/>
    <property type="match status" value="1"/>
</dbReference>
<comment type="similarity">
    <text evidence="1">Belongs to the ACBP family.</text>
</comment>
<reference evidence="4" key="1">
    <citation type="journal article" date="2020" name="Stud. Mycol.">
        <title>101 Dothideomycetes genomes: a test case for predicting lifestyles and emergence of pathogens.</title>
        <authorList>
            <person name="Haridas S."/>
            <person name="Albert R."/>
            <person name="Binder M."/>
            <person name="Bloem J."/>
            <person name="Labutti K."/>
            <person name="Salamov A."/>
            <person name="Andreopoulos B."/>
            <person name="Baker S."/>
            <person name="Barry K."/>
            <person name="Bills G."/>
            <person name="Bluhm B."/>
            <person name="Cannon C."/>
            <person name="Castanera R."/>
            <person name="Culley D."/>
            <person name="Daum C."/>
            <person name="Ezra D."/>
            <person name="Gonzalez J."/>
            <person name="Henrissat B."/>
            <person name="Kuo A."/>
            <person name="Liang C."/>
            <person name="Lipzen A."/>
            <person name="Lutzoni F."/>
            <person name="Magnuson J."/>
            <person name="Mondo S."/>
            <person name="Nolan M."/>
            <person name="Ohm R."/>
            <person name="Pangilinan J."/>
            <person name="Park H.-J."/>
            <person name="Ramirez L."/>
            <person name="Alfaro M."/>
            <person name="Sun H."/>
            <person name="Tritt A."/>
            <person name="Yoshinaga Y."/>
            <person name="Zwiers L.-H."/>
            <person name="Turgeon B."/>
            <person name="Goodwin S."/>
            <person name="Spatafora J."/>
            <person name="Crous P."/>
            <person name="Grigoriev I."/>
        </authorList>
    </citation>
    <scope>NUCLEOTIDE SEQUENCE</scope>
    <source>
        <strain evidence="4">CBS 133067</strain>
    </source>
</reference>
<dbReference type="PRINTS" id="PR00689">
    <property type="entry name" value="ACOABINDINGP"/>
</dbReference>
<dbReference type="GO" id="GO:0000062">
    <property type="term" value="F:fatty-acyl-CoA binding"/>
    <property type="evidence" value="ECO:0007669"/>
    <property type="project" value="InterPro"/>
</dbReference>
<dbReference type="GO" id="GO:0006631">
    <property type="term" value="P:fatty acid metabolic process"/>
    <property type="evidence" value="ECO:0007669"/>
    <property type="project" value="TreeGrafter"/>
</dbReference>
<keyword evidence="5" id="KW-1185">Reference proteome</keyword>
<dbReference type="AlphaFoldDB" id="A0A9P4MAL9"/>